<keyword evidence="3 8" id="KW-0507">mRNA processing</keyword>
<evidence type="ECO:0000313" key="11">
    <source>
        <dbReference type="EMBL" id="CEM01000.1"/>
    </source>
</evidence>
<evidence type="ECO:0000313" key="12">
    <source>
        <dbReference type="Proteomes" id="UP000041254"/>
    </source>
</evidence>
<dbReference type="Proteomes" id="UP000041254">
    <property type="component" value="Unassembled WGS sequence"/>
</dbReference>
<evidence type="ECO:0000256" key="5">
    <source>
        <dbReference type="ARBA" id="ARBA00023187"/>
    </source>
</evidence>
<dbReference type="InterPro" id="IPR012677">
    <property type="entry name" value="Nucleotide-bd_a/b_plait_sf"/>
</dbReference>
<reference evidence="11 12" key="1">
    <citation type="submission" date="2014-11" db="EMBL/GenBank/DDBJ databases">
        <authorList>
            <person name="Zhu J."/>
            <person name="Qi W."/>
            <person name="Song R."/>
        </authorList>
    </citation>
    <scope>NUCLEOTIDE SEQUENCE [LARGE SCALE GENOMIC DNA]</scope>
</reference>
<dbReference type="OrthoDB" id="201398at2759"/>
<dbReference type="OMA" id="NTCIMSE"/>
<dbReference type="InterPro" id="IPR027157">
    <property type="entry name" value="NCBP2"/>
</dbReference>
<feature type="domain" description="RRM" evidence="10">
    <location>
        <begin position="35"/>
        <end position="113"/>
    </location>
</feature>
<comment type="subcellular location">
    <subcellularLocation>
        <location evidence="1 8">Nucleus</location>
    </subcellularLocation>
</comment>
<accession>A0A0G4ESZ2</accession>
<protein>
    <recommendedName>
        <fullName evidence="8">Nuclear cap-binding protein subunit 2</fullName>
    </recommendedName>
    <alternativeName>
        <fullName evidence="8">20 kDa nuclear cap-binding protein</fullName>
    </alternativeName>
</protein>
<comment type="similarity">
    <text evidence="2 8">Belongs to the RRM NCBP2 family.</text>
</comment>
<dbReference type="CDD" id="cd12240">
    <property type="entry name" value="RRM_NCBP2"/>
    <property type="match status" value="1"/>
</dbReference>
<keyword evidence="4 7" id="KW-0694">RNA-binding</keyword>
<dbReference type="InParanoid" id="A0A0G4ESZ2"/>
<dbReference type="InterPro" id="IPR034148">
    <property type="entry name" value="NCBP2_RRM"/>
</dbReference>
<dbReference type="STRING" id="1169540.A0A0G4ESZ2"/>
<feature type="compositionally biased region" description="Basic and acidic residues" evidence="9">
    <location>
        <begin position="214"/>
        <end position="224"/>
    </location>
</feature>
<dbReference type="GO" id="GO:0005846">
    <property type="term" value="C:nuclear cap binding complex"/>
    <property type="evidence" value="ECO:0007669"/>
    <property type="project" value="InterPro"/>
</dbReference>
<feature type="region of interest" description="Disordered" evidence="9">
    <location>
        <begin position="164"/>
        <end position="239"/>
    </location>
</feature>
<dbReference type="PhylomeDB" id="A0A0G4ESZ2"/>
<dbReference type="InterPro" id="IPR000504">
    <property type="entry name" value="RRM_dom"/>
</dbReference>
<evidence type="ECO:0000256" key="6">
    <source>
        <dbReference type="ARBA" id="ARBA00023242"/>
    </source>
</evidence>
<name>A0A0G4ESZ2_VITBC</name>
<evidence type="ECO:0000256" key="2">
    <source>
        <dbReference type="ARBA" id="ARBA00010725"/>
    </source>
</evidence>
<dbReference type="SUPFAM" id="SSF54928">
    <property type="entry name" value="RNA-binding domain, RBD"/>
    <property type="match status" value="1"/>
</dbReference>
<sequence>MAHLYVDLDPHKTDYWDKKSGMSREEWFDRIRKSTTVYVGNLSFYTTEDQIYELFGKCGEVLQIVMGLNAKKKIPCGFAFVKFRMKAAAVAAAQLLNQCELDGRPIRVDWDTGEGIEGDRKYGRGDHGMQWRDEFRRDYDAARGGHGGGLDYDEVKERLRYESRGRGGGWRDGPSRPILGKRHREDEGLLPPPSFGPRPPPYFPPHFGPPGDFGPHRGGREGGRGRRPAFSGRGRGAGR</sequence>
<evidence type="ECO:0000256" key="8">
    <source>
        <dbReference type="RuleBase" id="RU364036"/>
    </source>
</evidence>
<dbReference type="GO" id="GO:0045292">
    <property type="term" value="P:mRNA cis splicing, via spliceosome"/>
    <property type="evidence" value="ECO:0007669"/>
    <property type="project" value="InterPro"/>
</dbReference>
<dbReference type="AlphaFoldDB" id="A0A0G4ESZ2"/>
<dbReference type="Gene3D" id="3.30.70.330">
    <property type="match status" value="1"/>
</dbReference>
<evidence type="ECO:0000259" key="10">
    <source>
        <dbReference type="PROSITE" id="PS50102"/>
    </source>
</evidence>
<dbReference type="InterPro" id="IPR035979">
    <property type="entry name" value="RBD_domain_sf"/>
</dbReference>
<dbReference type="FunCoup" id="A0A0G4ESZ2">
    <property type="interactions" value="259"/>
</dbReference>
<feature type="compositionally biased region" description="Pro residues" evidence="9">
    <location>
        <begin position="190"/>
        <end position="208"/>
    </location>
</feature>
<dbReference type="SMART" id="SM00360">
    <property type="entry name" value="RRM"/>
    <property type="match status" value="1"/>
</dbReference>
<proteinExistence type="inferred from homology"/>
<dbReference type="Pfam" id="PF00076">
    <property type="entry name" value="RRM_1"/>
    <property type="match status" value="1"/>
</dbReference>
<evidence type="ECO:0000256" key="3">
    <source>
        <dbReference type="ARBA" id="ARBA00022664"/>
    </source>
</evidence>
<gene>
    <name evidence="11" type="ORF">Vbra_8102</name>
</gene>
<dbReference type="VEuPathDB" id="CryptoDB:Vbra_8102"/>
<organism evidence="11 12">
    <name type="scientific">Vitrella brassicaformis (strain CCMP3155)</name>
    <dbReference type="NCBI Taxonomy" id="1169540"/>
    <lineage>
        <taxon>Eukaryota</taxon>
        <taxon>Sar</taxon>
        <taxon>Alveolata</taxon>
        <taxon>Colpodellida</taxon>
        <taxon>Vitrellaceae</taxon>
        <taxon>Vitrella</taxon>
    </lineage>
</organism>
<evidence type="ECO:0000256" key="7">
    <source>
        <dbReference type="PROSITE-ProRule" id="PRU00176"/>
    </source>
</evidence>
<dbReference type="PROSITE" id="PS50102">
    <property type="entry name" value="RRM"/>
    <property type="match status" value="1"/>
</dbReference>
<evidence type="ECO:0000256" key="9">
    <source>
        <dbReference type="SAM" id="MobiDB-lite"/>
    </source>
</evidence>
<keyword evidence="5 8" id="KW-0508">mRNA splicing</keyword>
<keyword evidence="6 8" id="KW-0539">Nucleus</keyword>
<dbReference type="PANTHER" id="PTHR18847:SF0">
    <property type="entry name" value="NUCLEAR CAP-BINDING PROTEIN SUBUNIT 2"/>
    <property type="match status" value="1"/>
</dbReference>
<dbReference type="EMBL" id="CDMY01000304">
    <property type="protein sequence ID" value="CEM01000.1"/>
    <property type="molecule type" value="Genomic_DNA"/>
</dbReference>
<dbReference type="PANTHER" id="PTHR18847">
    <property type="entry name" value="20 KD NUCLEAR CAP BINDING PROTEIN"/>
    <property type="match status" value="1"/>
</dbReference>
<evidence type="ECO:0000256" key="1">
    <source>
        <dbReference type="ARBA" id="ARBA00004123"/>
    </source>
</evidence>
<evidence type="ECO:0000256" key="4">
    <source>
        <dbReference type="ARBA" id="ARBA00022884"/>
    </source>
</evidence>
<dbReference type="GO" id="GO:0000339">
    <property type="term" value="F:RNA cap binding"/>
    <property type="evidence" value="ECO:0007669"/>
    <property type="project" value="InterPro"/>
</dbReference>
<dbReference type="GO" id="GO:0005634">
    <property type="term" value="C:nucleus"/>
    <property type="evidence" value="ECO:0007669"/>
    <property type="project" value="UniProtKB-SubCell"/>
</dbReference>
<keyword evidence="12" id="KW-1185">Reference proteome</keyword>